<sequence>MPDLMKFYNKASKKASKVGKTIKEQPLSLAAGLFNILSELAETTQRDPELGGAALFKALGSGSQLWANAKDATKKRETRRQVAAVLSNPEIKSSDKIKQLTLLGDNKAAETLAKLRAVHKSNKRSKAKLVATIAEGVLNREFKAKQKKKDRKFTAGENQKNRDFKISEKDKDRTFTGEQNQKGFDFKSGENQKNRNLTIGENTKNRNFKSGENAKNRISSAHNAINVGLSKLGRDKNLSAQDYLELIGDNNNAYHIVDNGGIPIIKIGKRSEIVPAQKKPASKEDMLYFLNDDEGN</sequence>
<protein>
    <submittedName>
        <fullName evidence="2">Uncharacterized protein</fullName>
    </submittedName>
</protein>
<evidence type="ECO:0000313" key="3">
    <source>
        <dbReference type="Proteomes" id="UP000095237"/>
    </source>
</evidence>
<name>A0A1E5IMC0_ENDTX</name>
<evidence type="ECO:0000256" key="1">
    <source>
        <dbReference type="SAM" id="MobiDB-lite"/>
    </source>
</evidence>
<organism evidence="2 3">
    <name type="scientific">Endomicrobium trichonymphae</name>
    <dbReference type="NCBI Taxonomy" id="1408204"/>
    <lineage>
        <taxon>Bacteria</taxon>
        <taxon>Pseudomonadati</taxon>
        <taxon>Elusimicrobiota</taxon>
        <taxon>Endomicrobiia</taxon>
        <taxon>Endomicrobiales</taxon>
        <taxon>Endomicrobiaceae</taxon>
        <taxon>Candidatus Endomicrobiellum</taxon>
    </lineage>
</organism>
<dbReference type="EMBL" id="LNVX01000146">
    <property type="protein sequence ID" value="OEG71612.1"/>
    <property type="molecule type" value="Genomic_DNA"/>
</dbReference>
<feature type="compositionally biased region" description="Basic and acidic residues" evidence="1">
    <location>
        <begin position="159"/>
        <end position="175"/>
    </location>
</feature>
<comment type="caution">
    <text evidence="2">The sequence shown here is derived from an EMBL/GenBank/DDBJ whole genome shotgun (WGS) entry which is preliminary data.</text>
</comment>
<feature type="region of interest" description="Disordered" evidence="1">
    <location>
        <begin position="146"/>
        <end position="192"/>
    </location>
</feature>
<proteinExistence type="predicted"/>
<keyword evidence="3" id="KW-1185">Reference proteome</keyword>
<gene>
    <name evidence="2" type="ORF">ATZ36_13730</name>
</gene>
<evidence type="ECO:0000313" key="2">
    <source>
        <dbReference type="EMBL" id="OEG71612.1"/>
    </source>
</evidence>
<dbReference type="AlphaFoldDB" id="A0A1E5IMC0"/>
<dbReference type="Proteomes" id="UP000095237">
    <property type="component" value="Unassembled WGS sequence"/>
</dbReference>
<accession>A0A1E5IMC0</accession>
<reference evidence="2 3" key="1">
    <citation type="submission" date="2015-11" db="EMBL/GenBank/DDBJ databases">
        <title>Evidence for parallel genomic evolution in an endosymbiosis of termite gut flagellates.</title>
        <authorList>
            <person name="Zheng H."/>
        </authorList>
    </citation>
    <scope>NUCLEOTIDE SEQUENCE [LARGE SCALE GENOMIC DNA]</scope>
    <source>
        <strain evidence="2 3">CET450</strain>
    </source>
</reference>